<evidence type="ECO:0000313" key="3">
    <source>
        <dbReference type="Proteomes" id="UP001501074"/>
    </source>
</evidence>
<name>A0ABP7A8Z7_9ACTN</name>
<dbReference type="Proteomes" id="UP001501074">
    <property type="component" value="Unassembled WGS sequence"/>
</dbReference>
<keyword evidence="1" id="KW-1133">Transmembrane helix</keyword>
<proteinExistence type="predicted"/>
<organism evidence="2 3">
    <name type="scientific">Kineosporia mesophila</name>
    <dbReference type="NCBI Taxonomy" id="566012"/>
    <lineage>
        <taxon>Bacteria</taxon>
        <taxon>Bacillati</taxon>
        <taxon>Actinomycetota</taxon>
        <taxon>Actinomycetes</taxon>
        <taxon>Kineosporiales</taxon>
        <taxon>Kineosporiaceae</taxon>
        <taxon>Kineosporia</taxon>
    </lineage>
</organism>
<dbReference type="EMBL" id="BAAAZO010000010">
    <property type="protein sequence ID" value="GAA3627400.1"/>
    <property type="molecule type" value="Genomic_DNA"/>
</dbReference>
<comment type="caution">
    <text evidence="2">The sequence shown here is derived from an EMBL/GenBank/DDBJ whole genome shotgun (WGS) entry which is preliminary data.</text>
</comment>
<gene>
    <name evidence="2" type="ORF">GCM10022223_50860</name>
</gene>
<accession>A0ABP7A8Z7</accession>
<protein>
    <submittedName>
        <fullName evidence="2">Uncharacterized protein</fullName>
    </submittedName>
</protein>
<keyword evidence="1" id="KW-0472">Membrane</keyword>
<feature type="transmembrane region" description="Helical" evidence="1">
    <location>
        <begin position="38"/>
        <end position="60"/>
    </location>
</feature>
<evidence type="ECO:0000256" key="1">
    <source>
        <dbReference type="SAM" id="Phobius"/>
    </source>
</evidence>
<reference evidence="3" key="1">
    <citation type="journal article" date="2019" name="Int. J. Syst. Evol. Microbiol.">
        <title>The Global Catalogue of Microorganisms (GCM) 10K type strain sequencing project: providing services to taxonomists for standard genome sequencing and annotation.</title>
        <authorList>
            <consortium name="The Broad Institute Genomics Platform"/>
            <consortium name="The Broad Institute Genome Sequencing Center for Infectious Disease"/>
            <person name="Wu L."/>
            <person name="Ma J."/>
        </authorList>
    </citation>
    <scope>NUCLEOTIDE SEQUENCE [LARGE SCALE GENOMIC DNA]</scope>
    <source>
        <strain evidence="3">JCM 16902</strain>
    </source>
</reference>
<sequence length="98" mass="10558">MLFVLVSATGLREAGLADRPAHRQRRPAAYVDRNRRTMLILSLLLAAVVIAVSVVTLSLAGPSDRMHGEDSAEQSAALCRLMFPDDQAQVTACIENAP</sequence>
<keyword evidence="3" id="KW-1185">Reference proteome</keyword>
<keyword evidence="1" id="KW-0812">Transmembrane</keyword>
<evidence type="ECO:0000313" key="2">
    <source>
        <dbReference type="EMBL" id="GAA3627400.1"/>
    </source>
</evidence>